<dbReference type="InterPro" id="IPR057191">
    <property type="entry name" value="DUF7869"/>
</dbReference>
<accession>A0A9D4J7K0</accession>
<reference evidence="2" key="2">
    <citation type="submission" date="2020-11" db="EMBL/GenBank/DDBJ databases">
        <authorList>
            <person name="McCartney M.A."/>
            <person name="Auch B."/>
            <person name="Kono T."/>
            <person name="Mallez S."/>
            <person name="Becker A."/>
            <person name="Gohl D.M."/>
            <person name="Silverstein K.A.T."/>
            <person name="Koren S."/>
            <person name="Bechman K.B."/>
            <person name="Herman A."/>
            <person name="Abrahante J.E."/>
            <person name="Garbe J."/>
        </authorList>
    </citation>
    <scope>NUCLEOTIDE SEQUENCE</scope>
    <source>
        <strain evidence="2">Duluth1</strain>
        <tissue evidence="2">Whole animal</tissue>
    </source>
</reference>
<evidence type="ECO:0000313" key="2">
    <source>
        <dbReference type="EMBL" id="KAH3802716.1"/>
    </source>
</evidence>
<feature type="domain" description="DUF7869" evidence="1">
    <location>
        <begin position="2"/>
        <end position="75"/>
    </location>
</feature>
<evidence type="ECO:0000313" key="3">
    <source>
        <dbReference type="Proteomes" id="UP000828390"/>
    </source>
</evidence>
<comment type="caution">
    <text evidence="2">The sequence shown here is derived from an EMBL/GenBank/DDBJ whole genome shotgun (WGS) entry which is preliminary data.</text>
</comment>
<dbReference type="Pfam" id="PF25273">
    <property type="entry name" value="DUF7869"/>
    <property type="match status" value="1"/>
</dbReference>
<sequence>MDASFEQIADKLRKTDAEILDDLLKICPKSQMLTNIFNVKDWLSDALQVKVLEISEPLHYRFLRVDNSIKVSYKGSHKSSWTDFESTILKCMPPGRPYIVKPNYENIVFDKFLKHIRELKVLFKNPLAFELWDSFVSRIKENKEHRNPIWILDTLLRQMPNENKCSCCNS</sequence>
<dbReference type="AlphaFoldDB" id="A0A9D4J7K0"/>
<evidence type="ECO:0000259" key="1">
    <source>
        <dbReference type="Pfam" id="PF25273"/>
    </source>
</evidence>
<name>A0A9D4J7K0_DREPO</name>
<dbReference type="Proteomes" id="UP000828390">
    <property type="component" value="Unassembled WGS sequence"/>
</dbReference>
<keyword evidence="3" id="KW-1185">Reference proteome</keyword>
<protein>
    <recommendedName>
        <fullName evidence="1">DUF7869 domain-containing protein</fullName>
    </recommendedName>
</protein>
<reference evidence="2" key="1">
    <citation type="journal article" date="2019" name="bioRxiv">
        <title>The Genome of the Zebra Mussel, Dreissena polymorpha: A Resource for Invasive Species Research.</title>
        <authorList>
            <person name="McCartney M.A."/>
            <person name="Auch B."/>
            <person name="Kono T."/>
            <person name="Mallez S."/>
            <person name="Zhang Y."/>
            <person name="Obille A."/>
            <person name="Becker A."/>
            <person name="Abrahante J.E."/>
            <person name="Garbe J."/>
            <person name="Badalamenti J.P."/>
            <person name="Herman A."/>
            <person name="Mangelson H."/>
            <person name="Liachko I."/>
            <person name="Sullivan S."/>
            <person name="Sone E.D."/>
            <person name="Koren S."/>
            <person name="Silverstein K.A.T."/>
            <person name="Beckman K.B."/>
            <person name="Gohl D.M."/>
        </authorList>
    </citation>
    <scope>NUCLEOTIDE SEQUENCE</scope>
    <source>
        <strain evidence="2">Duluth1</strain>
        <tissue evidence="2">Whole animal</tissue>
    </source>
</reference>
<dbReference type="EMBL" id="JAIWYP010000007">
    <property type="protein sequence ID" value="KAH3802716.1"/>
    <property type="molecule type" value="Genomic_DNA"/>
</dbReference>
<proteinExistence type="predicted"/>
<gene>
    <name evidence="2" type="ORF">DPMN_156396</name>
</gene>
<organism evidence="2 3">
    <name type="scientific">Dreissena polymorpha</name>
    <name type="common">Zebra mussel</name>
    <name type="synonym">Mytilus polymorpha</name>
    <dbReference type="NCBI Taxonomy" id="45954"/>
    <lineage>
        <taxon>Eukaryota</taxon>
        <taxon>Metazoa</taxon>
        <taxon>Spiralia</taxon>
        <taxon>Lophotrochozoa</taxon>
        <taxon>Mollusca</taxon>
        <taxon>Bivalvia</taxon>
        <taxon>Autobranchia</taxon>
        <taxon>Heteroconchia</taxon>
        <taxon>Euheterodonta</taxon>
        <taxon>Imparidentia</taxon>
        <taxon>Neoheterodontei</taxon>
        <taxon>Myida</taxon>
        <taxon>Dreissenoidea</taxon>
        <taxon>Dreissenidae</taxon>
        <taxon>Dreissena</taxon>
    </lineage>
</organism>